<keyword evidence="2" id="KW-1185">Reference proteome</keyword>
<sequence>MSLENIKQQAEGLIAKGKEALNANQGKVDETLRSEQAEGVSDKVLDGAANLANKVTGGKFADKVAEVRENLDSKIGNE</sequence>
<dbReference type="InterPro" id="IPR028037">
    <property type="entry name" value="Antitoxin_Rv0909/MT0933"/>
</dbReference>
<gene>
    <name evidence="1" type="ORF">F5897_000461</name>
</gene>
<comment type="caution">
    <text evidence="1">The sequence shown here is derived from an EMBL/GenBank/DDBJ whole genome shotgun (WGS) entry which is preliminary data.</text>
</comment>
<reference evidence="1" key="1">
    <citation type="submission" date="2020-08" db="EMBL/GenBank/DDBJ databases">
        <title>Sequencing the genomes of 1000 actinobacteria strains.</title>
        <authorList>
            <person name="Klenk H.-P."/>
        </authorList>
    </citation>
    <scope>NUCLEOTIDE SEQUENCE [LARGE SCALE GENOMIC DNA]</scope>
    <source>
        <strain evidence="1">DSM 27064</strain>
    </source>
</reference>
<accession>A0A840DNP7</accession>
<proteinExistence type="predicted"/>
<dbReference type="Pfam" id="PF14013">
    <property type="entry name" value="MT0933_antitox"/>
    <property type="match status" value="1"/>
</dbReference>
<evidence type="ECO:0000313" key="2">
    <source>
        <dbReference type="Proteomes" id="UP000571183"/>
    </source>
</evidence>
<name>A0A840DNP7_9MICO</name>
<evidence type="ECO:0008006" key="3">
    <source>
        <dbReference type="Google" id="ProtNLM"/>
    </source>
</evidence>
<evidence type="ECO:0000313" key="1">
    <source>
        <dbReference type="EMBL" id="MBB4071169.1"/>
    </source>
</evidence>
<dbReference type="Proteomes" id="UP000571183">
    <property type="component" value="Unassembled WGS sequence"/>
</dbReference>
<dbReference type="RefSeq" id="WP_124824548.1">
    <property type="nucleotide sequence ID" value="NZ_JACIFD010000004.1"/>
</dbReference>
<dbReference type="AlphaFoldDB" id="A0A840DNP7"/>
<dbReference type="EMBL" id="JACIFD010000004">
    <property type="protein sequence ID" value="MBB4071169.1"/>
    <property type="molecule type" value="Genomic_DNA"/>
</dbReference>
<protein>
    <recommendedName>
        <fullName evidence="3">Antitoxin</fullName>
    </recommendedName>
</protein>
<organism evidence="1 2">
    <name type="scientific">Canibacter oris</name>
    <dbReference type="NCBI Taxonomy" id="1365628"/>
    <lineage>
        <taxon>Bacteria</taxon>
        <taxon>Bacillati</taxon>
        <taxon>Actinomycetota</taxon>
        <taxon>Actinomycetes</taxon>
        <taxon>Micrococcales</taxon>
        <taxon>Microbacteriaceae</taxon>
        <taxon>Canibacter</taxon>
    </lineage>
</organism>